<dbReference type="InterPro" id="IPR011707">
    <property type="entry name" value="Cu-oxidase-like_N"/>
</dbReference>
<dbReference type="GO" id="GO:0005507">
    <property type="term" value="F:copper ion binding"/>
    <property type="evidence" value="ECO:0007669"/>
    <property type="project" value="InterPro"/>
</dbReference>
<keyword evidence="4" id="KW-0186">Copper</keyword>
<dbReference type="PANTHER" id="PTHR11709:SF511">
    <property type="entry name" value="LACCASE"/>
    <property type="match status" value="1"/>
</dbReference>
<dbReference type="GO" id="GO:0016491">
    <property type="term" value="F:oxidoreductase activity"/>
    <property type="evidence" value="ECO:0007669"/>
    <property type="project" value="UniProtKB-KW"/>
</dbReference>
<evidence type="ECO:0000259" key="8">
    <source>
        <dbReference type="Pfam" id="PF00394"/>
    </source>
</evidence>
<dbReference type="Gene3D" id="2.60.40.420">
    <property type="entry name" value="Cupredoxins - blue copper proteins"/>
    <property type="match status" value="3"/>
</dbReference>
<evidence type="ECO:0000256" key="1">
    <source>
        <dbReference type="ARBA" id="ARBA00010609"/>
    </source>
</evidence>
<keyword evidence="2" id="KW-0479">Metal-binding</keyword>
<protein>
    <submittedName>
        <fullName evidence="11">Multicopper oxidase family protein</fullName>
    </submittedName>
</protein>
<evidence type="ECO:0000256" key="7">
    <source>
        <dbReference type="SAM" id="SignalP"/>
    </source>
</evidence>
<evidence type="ECO:0000313" key="11">
    <source>
        <dbReference type="EMBL" id="GLB40731.1"/>
    </source>
</evidence>
<sequence>MLSLLLFALSTLILAPVISGSRHSTLGPQAQLTVANHIIAPDGYKRSAVLVNGQYPAPQIRAMKGTRYLLNVVNELTDKTMQRSTSVHFHGIFQRGTPYADGTSIVSQCPITPGKSFLHDFNVLDEAGTYWYHSHFRTQYCDGLRGPFIIYDPLDPHRGRYDVDDESTVITVGEWYHEPSPAIVINGNPSGNSTLINGKGRYVGGPKVPLAVVNVQRHKRYRIRLLSISCDPFYIFEIDGHRLTLIEVEGSNTHPYTIDNVMIHAGQRYSFVLHANQPVGNYWIRALPSSGFNNLRCPIADPVTKQKVNGVRLSEANIRPLNNAPAPGKPFPGGADVTLNFNIAVNATNRRYMMNGVSWEDPSVPVLLQILSGARDPRNLLPHGSVYTLPRNKVVEITLPNNLTDTGNPHPFHLHGHAFYVIQSAGNTSMPNYINPPRRDTISLGQFESNVTIRFLSDNPGPWFLHCHINWHLQRGLAVVFAEDPWDVPNETKYTQAWTELCPTYNELPLPLQNP</sequence>
<dbReference type="CDD" id="cd13903">
    <property type="entry name" value="CuRO_3_Tv-LCC_like"/>
    <property type="match status" value="1"/>
</dbReference>
<dbReference type="Proteomes" id="UP001063166">
    <property type="component" value="Unassembled WGS sequence"/>
</dbReference>
<proteinExistence type="inferred from homology"/>
<dbReference type="InterPro" id="IPR001117">
    <property type="entry name" value="Cu-oxidase_2nd"/>
</dbReference>
<evidence type="ECO:0000256" key="4">
    <source>
        <dbReference type="ARBA" id="ARBA00023008"/>
    </source>
</evidence>
<dbReference type="InterPro" id="IPR033138">
    <property type="entry name" value="Cu_oxidase_CS"/>
</dbReference>
<dbReference type="OrthoDB" id="2121828at2759"/>
<feature type="domain" description="Plastocyanin-like" evidence="10">
    <location>
        <begin position="36"/>
        <end position="153"/>
    </location>
</feature>
<dbReference type="InterPro" id="IPR011706">
    <property type="entry name" value="Cu-oxidase_C"/>
</dbReference>
<evidence type="ECO:0000256" key="3">
    <source>
        <dbReference type="ARBA" id="ARBA00023002"/>
    </source>
</evidence>
<dbReference type="PANTHER" id="PTHR11709">
    <property type="entry name" value="MULTI-COPPER OXIDASE"/>
    <property type="match status" value="1"/>
</dbReference>
<name>A0A9P3PS51_LYOSH</name>
<organism evidence="11 12">
    <name type="scientific">Lyophyllum shimeji</name>
    <name type="common">Hon-shimeji</name>
    <name type="synonym">Tricholoma shimeji</name>
    <dbReference type="NCBI Taxonomy" id="47721"/>
    <lineage>
        <taxon>Eukaryota</taxon>
        <taxon>Fungi</taxon>
        <taxon>Dikarya</taxon>
        <taxon>Basidiomycota</taxon>
        <taxon>Agaricomycotina</taxon>
        <taxon>Agaricomycetes</taxon>
        <taxon>Agaricomycetidae</taxon>
        <taxon>Agaricales</taxon>
        <taxon>Tricholomatineae</taxon>
        <taxon>Lyophyllaceae</taxon>
        <taxon>Lyophyllum</taxon>
    </lineage>
</organism>
<feature type="domain" description="Plastocyanin-like" evidence="8">
    <location>
        <begin position="166"/>
        <end position="287"/>
    </location>
</feature>
<feature type="chain" id="PRO_5040367375" evidence="7">
    <location>
        <begin position="21"/>
        <end position="515"/>
    </location>
</feature>
<evidence type="ECO:0000256" key="2">
    <source>
        <dbReference type="ARBA" id="ARBA00022723"/>
    </source>
</evidence>
<dbReference type="FunFam" id="2.60.40.420:FF:000045">
    <property type="entry name" value="Laccase 2"/>
    <property type="match status" value="1"/>
</dbReference>
<accession>A0A9P3PS51</accession>
<dbReference type="InterPro" id="IPR008972">
    <property type="entry name" value="Cupredoxin"/>
</dbReference>
<dbReference type="PROSITE" id="PS00079">
    <property type="entry name" value="MULTICOPPER_OXIDASE1"/>
    <property type="match status" value="2"/>
</dbReference>
<keyword evidence="6" id="KW-0325">Glycoprotein</keyword>
<reference evidence="11" key="1">
    <citation type="submission" date="2022-07" db="EMBL/GenBank/DDBJ databases">
        <title>The genome of Lyophyllum shimeji provides insight into the initial evolution of ectomycorrhizal fungal genome.</title>
        <authorList>
            <person name="Kobayashi Y."/>
            <person name="Shibata T."/>
            <person name="Hirakawa H."/>
            <person name="Shigenobu S."/>
            <person name="Nishiyama T."/>
            <person name="Yamada A."/>
            <person name="Hasebe M."/>
            <person name="Kawaguchi M."/>
        </authorList>
    </citation>
    <scope>NUCLEOTIDE SEQUENCE</scope>
    <source>
        <strain evidence="11">AT787</strain>
    </source>
</reference>
<evidence type="ECO:0000313" key="12">
    <source>
        <dbReference type="Proteomes" id="UP001063166"/>
    </source>
</evidence>
<dbReference type="AlphaFoldDB" id="A0A9P3PS51"/>
<dbReference type="Pfam" id="PF00394">
    <property type="entry name" value="Cu-oxidase"/>
    <property type="match status" value="1"/>
</dbReference>
<gene>
    <name evidence="11" type="ORF">LshimejAT787_0806020</name>
</gene>
<evidence type="ECO:0000259" key="9">
    <source>
        <dbReference type="Pfam" id="PF07731"/>
    </source>
</evidence>
<dbReference type="Pfam" id="PF07731">
    <property type="entry name" value="Cu-oxidase_2"/>
    <property type="match status" value="1"/>
</dbReference>
<evidence type="ECO:0000259" key="10">
    <source>
        <dbReference type="Pfam" id="PF07732"/>
    </source>
</evidence>
<feature type="signal peptide" evidence="7">
    <location>
        <begin position="1"/>
        <end position="20"/>
    </location>
</feature>
<dbReference type="InterPro" id="IPR045087">
    <property type="entry name" value="Cu-oxidase_fam"/>
</dbReference>
<dbReference type="Pfam" id="PF07732">
    <property type="entry name" value="Cu-oxidase_3"/>
    <property type="match status" value="1"/>
</dbReference>
<dbReference type="EMBL" id="BRPK01000008">
    <property type="protein sequence ID" value="GLB40731.1"/>
    <property type="molecule type" value="Genomic_DNA"/>
</dbReference>
<evidence type="ECO:0000256" key="6">
    <source>
        <dbReference type="ARBA" id="ARBA00023180"/>
    </source>
</evidence>
<evidence type="ECO:0000256" key="5">
    <source>
        <dbReference type="ARBA" id="ARBA00023157"/>
    </source>
</evidence>
<dbReference type="PROSITE" id="PS00080">
    <property type="entry name" value="MULTICOPPER_OXIDASE2"/>
    <property type="match status" value="1"/>
</dbReference>
<comment type="caution">
    <text evidence="11">The sequence shown here is derived from an EMBL/GenBank/DDBJ whole genome shotgun (WGS) entry which is preliminary data.</text>
</comment>
<keyword evidence="3" id="KW-0560">Oxidoreductase</keyword>
<keyword evidence="12" id="KW-1185">Reference proteome</keyword>
<dbReference type="SUPFAM" id="SSF49503">
    <property type="entry name" value="Cupredoxins"/>
    <property type="match status" value="3"/>
</dbReference>
<keyword evidence="7" id="KW-0732">Signal</keyword>
<comment type="similarity">
    <text evidence="1">Belongs to the multicopper oxidase family.</text>
</comment>
<dbReference type="InterPro" id="IPR002355">
    <property type="entry name" value="Cu_oxidase_Cu_BS"/>
</dbReference>
<feature type="domain" description="Plastocyanin-like" evidence="9">
    <location>
        <begin position="361"/>
        <end position="485"/>
    </location>
</feature>
<keyword evidence="5" id="KW-1015">Disulfide bond</keyword>